<dbReference type="AlphaFoldDB" id="B9KZJ6"/>
<dbReference type="InterPro" id="IPR009758">
    <property type="entry name" value="DUF1326"/>
</dbReference>
<dbReference type="STRING" id="309801.trd_1466"/>
<dbReference type="Pfam" id="PF07040">
    <property type="entry name" value="DUF1326"/>
    <property type="match status" value="1"/>
</dbReference>
<dbReference type="OrthoDB" id="9802256at2"/>
<dbReference type="HOGENOM" id="CLU_092801_1_0_0"/>
<dbReference type="KEGG" id="tro:trd_1466"/>
<proteinExistence type="predicted"/>
<evidence type="ECO:0000313" key="2">
    <source>
        <dbReference type="Proteomes" id="UP000000447"/>
    </source>
</evidence>
<accession>B9KZJ6</accession>
<protein>
    <recommendedName>
        <fullName evidence="3">DUF1326 domain-containing protein</fullName>
    </recommendedName>
</protein>
<keyword evidence="2" id="KW-1185">Reference proteome</keyword>
<evidence type="ECO:0000313" key="1">
    <source>
        <dbReference type="EMBL" id="ACM05582.1"/>
    </source>
</evidence>
<dbReference type="Proteomes" id="UP000000447">
    <property type="component" value="Chromosome"/>
</dbReference>
<evidence type="ECO:0008006" key="3">
    <source>
        <dbReference type="Google" id="ProtNLM"/>
    </source>
</evidence>
<name>B9KZJ6_THERP</name>
<sequence>MKPSCCARFVKGTFEMTWELAGQMLEVCNCGLLCPCWMDLTAPPDRGWCGTAILFDIERVNVGGLDVAGRKVVMAAEIPGAFANGNFTVHLYVDEGASAEQLRALEQLFTGQLGGPMAALGPAVTTLLPTRVARIMVQHGEIVTAMVSEAGRLQWAPRYDPGGRATKVKAAEAMAAFGIIEGHPAKTAGSQWSDPDMRSWSGDSGMMSRFTWRG</sequence>
<reference evidence="1 2" key="1">
    <citation type="journal article" date="2009" name="PLoS ONE">
        <title>Complete genome sequence of the aerobic CO-oxidizing thermophile Thermomicrobium roseum.</title>
        <authorList>
            <person name="Wu D."/>
            <person name="Raymond J."/>
            <person name="Wu M."/>
            <person name="Chatterji S."/>
            <person name="Ren Q."/>
            <person name="Graham J.E."/>
            <person name="Bryant D.A."/>
            <person name="Robb F."/>
            <person name="Colman A."/>
            <person name="Tallon L.J."/>
            <person name="Badger J.H."/>
            <person name="Madupu R."/>
            <person name="Ward N.L."/>
            <person name="Eisen J.A."/>
        </authorList>
    </citation>
    <scope>NUCLEOTIDE SEQUENCE [LARGE SCALE GENOMIC DNA]</scope>
    <source>
        <strain evidence="2">ATCC 27502 / DSM 5159 / P-2</strain>
    </source>
</reference>
<dbReference type="EMBL" id="CP001275">
    <property type="protein sequence ID" value="ACM05582.1"/>
    <property type="molecule type" value="Genomic_DNA"/>
</dbReference>
<organism evidence="1 2">
    <name type="scientific">Thermomicrobium roseum (strain ATCC 27502 / DSM 5159 / P-2)</name>
    <dbReference type="NCBI Taxonomy" id="309801"/>
    <lineage>
        <taxon>Bacteria</taxon>
        <taxon>Pseudomonadati</taxon>
        <taxon>Thermomicrobiota</taxon>
        <taxon>Thermomicrobia</taxon>
        <taxon>Thermomicrobiales</taxon>
        <taxon>Thermomicrobiaceae</taxon>
        <taxon>Thermomicrobium</taxon>
    </lineage>
</organism>
<gene>
    <name evidence="1" type="ordered locus">trd_1466</name>
</gene>
<dbReference type="eggNOG" id="COG5588">
    <property type="taxonomic scope" value="Bacteria"/>
</dbReference>